<accession>A0AAX2SGY4</accession>
<dbReference type="AlphaFoldDB" id="A0AAX2SGY4"/>
<dbReference type="SMART" id="SM00849">
    <property type="entry name" value="Lactamase_B"/>
    <property type="match status" value="1"/>
</dbReference>
<dbReference type="Proteomes" id="UP000298017">
    <property type="component" value="Unassembled WGS sequence"/>
</dbReference>
<dbReference type="InterPro" id="IPR001279">
    <property type="entry name" value="Metallo-B-lactamas"/>
</dbReference>
<protein>
    <submittedName>
        <fullName evidence="2">MBL fold metallo-hydrolase</fullName>
    </submittedName>
</protein>
<evidence type="ECO:0000313" key="2">
    <source>
        <dbReference type="EMBL" id="TFI03321.1"/>
    </source>
</evidence>
<dbReference type="InterPro" id="IPR036866">
    <property type="entry name" value="RibonucZ/Hydroxyglut_hydro"/>
</dbReference>
<name>A0AAX2SGY4_KOCRH</name>
<evidence type="ECO:0000259" key="1">
    <source>
        <dbReference type="SMART" id="SM00849"/>
    </source>
</evidence>
<dbReference type="Pfam" id="PF00753">
    <property type="entry name" value="Lactamase_B"/>
    <property type="match status" value="1"/>
</dbReference>
<dbReference type="PANTHER" id="PTHR46233">
    <property type="entry name" value="HYDROXYACYLGLUTATHIONE HYDROLASE GLOC"/>
    <property type="match status" value="1"/>
</dbReference>
<dbReference type="SUPFAM" id="SSF56281">
    <property type="entry name" value="Metallo-hydrolase/oxidoreductase"/>
    <property type="match status" value="1"/>
</dbReference>
<dbReference type="CDD" id="cd06262">
    <property type="entry name" value="metallo-hydrolase-like_MBL-fold"/>
    <property type="match status" value="1"/>
</dbReference>
<feature type="domain" description="Metallo-beta-lactamase" evidence="1">
    <location>
        <begin position="37"/>
        <end position="206"/>
    </location>
</feature>
<reference evidence="2 3" key="1">
    <citation type="submission" date="2019-03" db="EMBL/GenBank/DDBJ databases">
        <title>Genome Sequencing and Assembly of Various Microbes Isolated from Alder Root Nodule.</title>
        <authorList>
            <person name="Swanson E."/>
            <person name="Sevigny J.L."/>
            <person name="Pesce C."/>
            <person name="Davis I."/>
            <person name="Kleiner V."/>
            <person name="Tisa L."/>
        </authorList>
    </citation>
    <scope>NUCLEOTIDE SEQUENCE [LARGE SCALE GENOMIC DNA]</scope>
    <source>
        <strain evidence="2 3">4R-31</strain>
    </source>
</reference>
<gene>
    <name evidence="2" type="ORF">E4P33_02125</name>
</gene>
<dbReference type="InterPro" id="IPR051453">
    <property type="entry name" value="MBL_Glyoxalase_II"/>
</dbReference>
<evidence type="ECO:0000313" key="3">
    <source>
        <dbReference type="Proteomes" id="UP000298017"/>
    </source>
</evidence>
<dbReference type="PANTHER" id="PTHR46233:SF4">
    <property type="entry name" value="METALLO-BETA-LACTAMASE DOMAIN-CONTAINING PROTEIN"/>
    <property type="match status" value="1"/>
</dbReference>
<comment type="caution">
    <text evidence="2">The sequence shown here is derived from an EMBL/GenBank/DDBJ whole genome shotgun (WGS) entry which is preliminary data.</text>
</comment>
<dbReference type="EMBL" id="SPNK01000001">
    <property type="protein sequence ID" value="TFI03321.1"/>
    <property type="molecule type" value="Genomic_DNA"/>
</dbReference>
<proteinExistence type="predicted"/>
<dbReference type="Gene3D" id="3.60.15.10">
    <property type="entry name" value="Ribonuclease Z/Hydroxyacylglutathione hydrolase-like"/>
    <property type="match status" value="1"/>
</dbReference>
<dbReference type="GeneID" id="93233139"/>
<dbReference type="RefSeq" id="WP_102613445.1">
    <property type="nucleotide sequence ID" value="NZ_CABMOG010000005.1"/>
</dbReference>
<organism evidence="2 3">
    <name type="scientific">Kocuria rhizophila</name>
    <dbReference type="NCBI Taxonomy" id="72000"/>
    <lineage>
        <taxon>Bacteria</taxon>
        <taxon>Bacillati</taxon>
        <taxon>Actinomycetota</taxon>
        <taxon>Actinomycetes</taxon>
        <taxon>Micrococcales</taxon>
        <taxon>Micrococcaceae</taxon>
        <taxon>Kocuria</taxon>
    </lineage>
</organism>
<sequence>MTRQPETVLTDPRGGVTVEKCVTEGTFNLDGGSWEVENNVWIVGTAAECAVIDPAHDPGAVLEAVANRTVTHVLLTHGHDDHIKAVRQFVDRLGGETPVLMSHEDLMLWHAVHPDGPAPEPLSDGQQLLAGSVALTVLATPGHSPGSVVFHAPDLGDHGVLFTGDTLFQGGPGATGRSYSDFPTIIESIDERLLSLPEGTLVLPGHGDSTTIGDEKPHLPEWIARGH</sequence>
<keyword evidence="3" id="KW-1185">Reference proteome</keyword>